<evidence type="ECO:0000313" key="4">
    <source>
        <dbReference type="Proteomes" id="UP001159405"/>
    </source>
</evidence>
<organism evidence="3 4">
    <name type="scientific">Porites lobata</name>
    <dbReference type="NCBI Taxonomy" id="104759"/>
    <lineage>
        <taxon>Eukaryota</taxon>
        <taxon>Metazoa</taxon>
        <taxon>Cnidaria</taxon>
        <taxon>Anthozoa</taxon>
        <taxon>Hexacorallia</taxon>
        <taxon>Scleractinia</taxon>
        <taxon>Fungiina</taxon>
        <taxon>Poritidae</taxon>
        <taxon>Porites</taxon>
    </lineage>
</organism>
<dbReference type="EMBL" id="CALNXK010000088">
    <property type="protein sequence ID" value="CAH3149980.1"/>
    <property type="molecule type" value="Genomic_DNA"/>
</dbReference>
<gene>
    <name evidence="2" type="ORF">PLOB_00042734</name>
    <name evidence="3" type="ORF">PLOB_00047250</name>
</gene>
<feature type="region of interest" description="Disordered" evidence="1">
    <location>
        <begin position="17"/>
        <end position="46"/>
    </location>
</feature>
<evidence type="ECO:0000313" key="2">
    <source>
        <dbReference type="EMBL" id="CAH3039516.1"/>
    </source>
</evidence>
<protein>
    <submittedName>
        <fullName evidence="3">Uncharacterized protein</fullName>
    </submittedName>
</protein>
<dbReference type="Proteomes" id="UP001159405">
    <property type="component" value="Unassembled WGS sequence"/>
</dbReference>
<evidence type="ECO:0000313" key="3">
    <source>
        <dbReference type="EMBL" id="CAH3149980.1"/>
    </source>
</evidence>
<reference evidence="3 4" key="1">
    <citation type="submission" date="2022-05" db="EMBL/GenBank/DDBJ databases">
        <authorList>
            <consortium name="Genoscope - CEA"/>
            <person name="William W."/>
        </authorList>
    </citation>
    <scope>NUCLEOTIDE SEQUENCE [LARGE SCALE GENOMIC DNA]</scope>
</reference>
<name>A0ABN8PSG9_9CNID</name>
<sequence>MAKNSIKDYFSICPIVQDQTREPNEEPEDLSDSRKTADEASTVTNLPRETLASSTQAYGPQYPDIFCENRSVSTLTEAEKISLLIGKWDSEDLCKYKFPLRNISGYNRRLNPKVMKQASWLRYSPSADSVYCGYCYLFGVQAFRTSDWSNISKFVDRHVGENASHHTAVARGQAFIDVHRGAPDIRQQLQNQRVQAIEENRAILKSITEVVVTMARQNISLRGMSRKKATLIP</sequence>
<proteinExistence type="predicted"/>
<accession>A0ABN8PSG9</accession>
<dbReference type="EMBL" id="CALNXK010000007">
    <property type="protein sequence ID" value="CAH3039516.1"/>
    <property type="molecule type" value="Genomic_DNA"/>
</dbReference>
<comment type="caution">
    <text evidence="3">The sequence shown here is derived from an EMBL/GenBank/DDBJ whole genome shotgun (WGS) entry which is preliminary data.</text>
</comment>
<evidence type="ECO:0000256" key="1">
    <source>
        <dbReference type="SAM" id="MobiDB-lite"/>
    </source>
</evidence>
<keyword evidence="4" id="KW-1185">Reference proteome</keyword>